<proteinExistence type="predicted"/>
<gene>
    <name evidence="1" type="ORF">Pint_04913</name>
</gene>
<dbReference type="Proteomes" id="UP001163603">
    <property type="component" value="Chromosome 3"/>
</dbReference>
<protein>
    <submittedName>
        <fullName evidence="1">Uncharacterized protein</fullName>
    </submittedName>
</protein>
<evidence type="ECO:0000313" key="2">
    <source>
        <dbReference type="Proteomes" id="UP001163603"/>
    </source>
</evidence>
<keyword evidence="2" id="KW-1185">Reference proteome</keyword>
<reference evidence="2" key="1">
    <citation type="journal article" date="2023" name="G3 (Bethesda)">
        <title>Genome assembly and association tests identify interacting loci associated with vigor, precocity, and sex in interspecific pistachio rootstocks.</title>
        <authorList>
            <person name="Palmer W."/>
            <person name="Jacygrad E."/>
            <person name="Sagayaradj S."/>
            <person name="Cavanaugh K."/>
            <person name="Han R."/>
            <person name="Bertier L."/>
            <person name="Beede B."/>
            <person name="Kafkas S."/>
            <person name="Golino D."/>
            <person name="Preece J."/>
            <person name="Michelmore R."/>
        </authorList>
    </citation>
    <scope>NUCLEOTIDE SEQUENCE [LARGE SCALE GENOMIC DNA]</scope>
</reference>
<name>A0ACC0Z8R9_9ROSI</name>
<comment type="caution">
    <text evidence="1">The sequence shown here is derived from an EMBL/GenBank/DDBJ whole genome shotgun (WGS) entry which is preliminary data.</text>
</comment>
<sequence>MASMVAETWAYINGEDDSNGVEVGKFNDALLMSLLEEPHGEEYNNEQVNKVIQSLEAEPEFLNVGDNEDGENCLSSMEFEWEEMELVPSSPSDDMNWCMDQYENELDFMVDYGHVSDYSQIYNVVSSEEQSFCSLWHETYDTL</sequence>
<dbReference type="EMBL" id="CM047738">
    <property type="protein sequence ID" value="KAJ0046273.1"/>
    <property type="molecule type" value="Genomic_DNA"/>
</dbReference>
<accession>A0ACC0Z8R9</accession>
<organism evidence="1 2">
    <name type="scientific">Pistacia integerrima</name>
    <dbReference type="NCBI Taxonomy" id="434235"/>
    <lineage>
        <taxon>Eukaryota</taxon>
        <taxon>Viridiplantae</taxon>
        <taxon>Streptophyta</taxon>
        <taxon>Embryophyta</taxon>
        <taxon>Tracheophyta</taxon>
        <taxon>Spermatophyta</taxon>
        <taxon>Magnoliopsida</taxon>
        <taxon>eudicotyledons</taxon>
        <taxon>Gunneridae</taxon>
        <taxon>Pentapetalae</taxon>
        <taxon>rosids</taxon>
        <taxon>malvids</taxon>
        <taxon>Sapindales</taxon>
        <taxon>Anacardiaceae</taxon>
        <taxon>Pistacia</taxon>
    </lineage>
</organism>
<evidence type="ECO:0000313" key="1">
    <source>
        <dbReference type="EMBL" id="KAJ0046273.1"/>
    </source>
</evidence>